<organism evidence="8 9">
    <name type="scientific">Mytilus galloprovincialis</name>
    <name type="common">Mediterranean mussel</name>
    <dbReference type="NCBI Taxonomy" id="29158"/>
    <lineage>
        <taxon>Eukaryota</taxon>
        <taxon>Metazoa</taxon>
        <taxon>Spiralia</taxon>
        <taxon>Lophotrochozoa</taxon>
        <taxon>Mollusca</taxon>
        <taxon>Bivalvia</taxon>
        <taxon>Autobranchia</taxon>
        <taxon>Pteriomorphia</taxon>
        <taxon>Mytilida</taxon>
        <taxon>Mytiloidea</taxon>
        <taxon>Mytilidae</taxon>
        <taxon>Mytilinae</taxon>
        <taxon>Mytilus</taxon>
    </lineage>
</organism>
<comment type="similarity">
    <text evidence="2">Belongs to the ZIP transporter (TC 2.A.5) family.</text>
</comment>
<gene>
    <name evidence="8" type="ORF">MGAL_10B013504</name>
</gene>
<feature type="transmembrane region" description="Helical" evidence="7">
    <location>
        <begin position="720"/>
        <end position="740"/>
    </location>
</feature>
<feature type="region of interest" description="Disordered" evidence="6">
    <location>
        <begin position="1"/>
        <end position="61"/>
    </location>
</feature>
<feature type="transmembrane region" description="Helical" evidence="7">
    <location>
        <begin position="640"/>
        <end position="662"/>
    </location>
</feature>
<feature type="transmembrane region" description="Helical" evidence="7">
    <location>
        <begin position="458"/>
        <end position="478"/>
    </location>
</feature>
<dbReference type="EMBL" id="UYJE01003161">
    <property type="protein sequence ID" value="VDI17033.1"/>
    <property type="molecule type" value="Genomic_DNA"/>
</dbReference>
<dbReference type="GO" id="GO:0005886">
    <property type="term" value="C:plasma membrane"/>
    <property type="evidence" value="ECO:0007669"/>
    <property type="project" value="TreeGrafter"/>
</dbReference>
<evidence type="ECO:0000256" key="7">
    <source>
        <dbReference type="SAM" id="Phobius"/>
    </source>
</evidence>
<feature type="compositionally biased region" description="Basic and acidic residues" evidence="6">
    <location>
        <begin position="1"/>
        <end position="18"/>
    </location>
</feature>
<evidence type="ECO:0000256" key="4">
    <source>
        <dbReference type="ARBA" id="ARBA00022989"/>
    </source>
</evidence>
<feature type="transmembrane region" description="Helical" evidence="7">
    <location>
        <begin position="192"/>
        <end position="214"/>
    </location>
</feature>
<evidence type="ECO:0000256" key="3">
    <source>
        <dbReference type="ARBA" id="ARBA00022692"/>
    </source>
</evidence>
<keyword evidence="4 7" id="KW-1133">Transmembrane helix</keyword>
<feature type="transmembrane region" description="Helical" evidence="7">
    <location>
        <begin position="988"/>
        <end position="1008"/>
    </location>
</feature>
<reference evidence="8" key="1">
    <citation type="submission" date="2018-11" db="EMBL/GenBank/DDBJ databases">
        <authorList>
            <person name="Alioto T."/>
            <person name="Alioto T."/>
        </authorList>
    </citation>
    <scope>NUCLEOTIDE SEQUENCE</scope>
</reference>
<dbReference type="InterPro" id="IPR050799">
    <property type="entry name" value="ZIP_Transporter"/>
</dbReference>
<feature type="transmembrane region" description="Helical" evidence="7">
    <location>
        <begin position="923"/>
        <end position="943"/>
    </location>
</feature>
<dbReference type="Pfam" id="PF02535">
    <property type="entry name" value="Zip"/>
    <property type="match status" value="2"/>
</dbReference>
<dbReference type="AlphaFoldDB" id="A0A8B6DBK3"/>
<dbReference type="PANTHER" id="PTHR12191:SF37">
    <property type="entry name" value="ZINC TRANSPORTER FOI"/>
    <property type="match status" value="1"/>
</dbReference>
<dbReference type="InterPro" id="IPR003689">
    <property type="entry name" value="ZIP"/>
</dbReference>
<keyword evidence="5 7" id="KW-0472">Membrane</keyword>
<evidence type="ECO:0000256" key="5">
    <source>
        <dbReference type="ARBA" id="ARBA00023136"/>
    </source>
</evidence>
<comment type="caution">
    <text evidence="8">The sequence shown here is derived from an EMBL/GenBank/DDBJ whole genome shotgun (WGS) entry which is preliminary data.</text>
</comment>
<dbReference type="GO" id="GO:0071578">
    <property type="term" value="P:zinc ion import across plasma membrane"/>
    <property type="evidence" value="ECO:0007669"/>
    <property type="project" value="TreeGrafter"/>
</dbReference>
<feature type="transmembrane region" description="Helical" evidence="7">
    <location>
        <begin position="234"/>
        <end position="258"/>
    </location>
</feature>
<evidence type="ECO:0000256" key="6">
    <source>
        <dbReference type="SAM" id="MobiDB-lite"/>
    </source>
</evidence>
<evidence type="ECO:0000256" key="1">
    <source>
        <dbReference type="ARBA" id="ARBA00004141"/>
    </source>
</evidence>
<name>A0A8B6DBK3_MYTGA</name>
<sequence>MTKSADKKQNGQRATDKKQKFRTKTKIIGQKAKRTKSKSVGQKAKFSDKKQNGQKATDKEQKCLHTARNLRCVPQNIKYHDQNDTKNDSSVKDKYNVDSLLHEYGYTDGITRNQFVNFCPGLLFMLIGLEHADQHYPHGRHQHLNTSESSYHLPEVWGFGCLSVLVISLVELLGVTLIPFMQKVFYNHLLQFLVALAVGALSGDSMLHLIPHAFQGGHVHSSHGEHDSNDNSQHMSSVLKGLCGLGGIYLFFLIERLLTIHTQEKRKKGVSKHTNNKTVYKRGSHAIHPGHEGKDTKRERQREVHMPFILDTKPMLKQFSYSIKSTGKITQALKNYAEESHNTDCHKLDDLSDMENHVNLKKSTDEEDPSLVLSHTHGGHGHSHCHKVPKTVAAIAWLIIMGDGIHTFVDGLAIGAAFAASLTGGFSTSIAIFCHEIPHEIGDFAVLLRAGMTVKQALVYNCLSSVLAFMGMCVGIIIGNIEGASQWIFVGVAGIFLYIALVDMLPQISGMICNIRANKIRPYGSRLTKFNTICKTEYGFLSFDSVVQVQHVSVAKLFMFVNLMVLTIQCRGMIEHTTCSDLLQTFQFYFANNYGWQQFRVSGSMEIRIIEQEDSKVCTRNEIYEEVLYSPVLNTVRLRLWGFSCLSVLAISLVGLLGVTVIPIMQKVFYNHLLQFLVALAVGALSGDAMLHLIPHAFQGGHSSHGEHDSHDNSQHMSSVLKGLCGLGGIYFFFLIERLLTIHTQEKRKRNNGKSKHTNNKTVYSKEQNSSFIGHARKTTEPDCEDMIMGIHPGHKALKNYAEESHNTDCHKLDDLSDEENHVNCKKSTDEEEPSLVLSHTHGGHGHSHCHKVPKTVAAIAWMVIIGDGIHNFSDGLAIGASFAESLTGGLSTSIAVFCHELPHEIGDFAVLLRAGMTVKQALVYNCVSSVLAFMGMCIGILIGNIEGASLWIFLGVAGMFLYIALVDMLPQVSDVDTKKGEHPHCHLLLQISGMMLGAGIMFLIALFEHDLKNIF</sequence>
<accession>A0A8B6DBK3</accession>
<feature type="transmembrane region" description="Helical" evidence="7">
    <location>
        <begin position="949"/>
        <end position="967"/>
    </location>
</feature>
<dbReference type="GO" id="GO:0030003">
    <property type="term" value="P:intracellular monoatomic cation homeostasis"/>
    <property type="evidence" value="ECO:0007669"/>
    <property type="project" value="TreeGrafter"/>
</dbReference>
<feature type="transmembrane region" description="Helical" evidence="7">
    <location>
        <begin position="484"/>
        <end position="502"/>
    </location>
</feature>
<evidence type="ECO:0000313" key="8">
    <source>
        <dbReference type="EMBL" id="VDI17033.1"/>
    </source>
</evidence>
<protein>
    <submittedName>
        <fullName evidence="8">Solute carrier family 39 (Zinc transporter), member 10</fullName>
    </submittedName>
</protein>
<evidence type="ECO:0000256" key="2">
    <source>
        <dbReference type="ARBA" id="ARBA00006939"/>
    </source>
</evidence>
<dbReference type="GO" id="GO:0140410">
    <property type="term" value="F:monoatomic cation:bicarbonate symporter activity"/>
    <property type="evidence" value="ECO:0007669"/>
    <property type="project" value="TreeGrafter"/>
</dbReference>
<comment type="subcellular location">
    <subcellularLocation>
        <location evidence="1">Membrane</location>
        <topology evidence="1">Multi-pass membrane protein</topology>
    </subcellularLocation>
</comment>
<proteinExistence type="inferred from homology"/>
<dbReference type="OrthoDB" id="200954at2759"/>
<dbReference type="PANTHER" id="PTHR12191">
    <property type="entry name" value="SOLUTE CARRIER FAMILY 39"/>
    <property type="match status" value="1"/>
</dbReference>
<feature type="transmembrane region" description="Helical" evidence="7">
    <location>
        <begin position="156"/>
        <end position="180"/>
    </location>
</feature>
<feature type="compositionally biased region" description="Basic and acidic residues" evidence="6">
    <location>
        <begin position="45"/>
        <end position="61"/>
    </location>
</feature>
<evidence type="ECO:0000313" key="9">
    <source>
        <dbReference type="Proteomes" id="UP000596742"/>
    </source>
</evidence>
<dbReference type="GO" id="GO:0005385">
    <property type="term" value="F:zinc ion transmembrane transporter activity"/>
    <property type="evidence" value="ECO:0007669"/>
    <property type="project" value="TreeGrafter"/>
</dbReference>
<feature type="compositionally biased region" description="Basic residues" evidence="6">
    <location>
        <begin position="19"/>
        <end position="37"/>
    </location>
</feature>
<keyword evidence="9" id="KW-1185">Reference proteome</keyword>
<dbReference type="Proteomes" id="UP000596742">
    <property type="component" value="Unassembled WGS sequence"/>
</dbReference>
<keyword evidence="3 7" id="KW-0812">Transmembrane</keyword>